<accession>A0A9K3KZZ5</accession>
<reference evidence="2" key="2">
    <citation type="submission" date="2021-04" db="EMBL/GenBank/DDBJ databases">
        <authorList>
            <person name="Podell S."/>
        </authorList>
    </citation>
    <scope>NUCLEOTIDE SEQUENCE</scope>
    <source>
        <strain evidence="2">Hildebrandi</strain>
    </source>
</reference>
<reference evidence="2" key="1">
    <citation type="journal article" date="2021" name="Sci. Rep.">
        <title>Diploid genomic architecture of Nitzschia inconspicua, an elite biomass production diatom.</title>
        <authorList>
            <person name="Oliver A."/>
            <person name="Podell S."/>
            <person name="Pinowska A."/>
            <person name="Traller J.C."/>
            <person name="Smith S.R."/>
            <person name="McClure R."/>
            <person name="Beliaev A."/>
            <person name="Bohutskyi P."/>
            <person name="Hill E.A."/>
            <person name="Rabines A."/>
            <person name="Zheng H."/>
            <person name="Allen L.Z."/>
            <person name="Kuo A."/>
            <person name="Grigoriev I.V."/>
            <person name="Allen A.E."/>
            <person name="Hazlebeck D."/>
            <person name="Allen E.E."/>
        </authorList>
    </citation>
    <scope>NUCLEOTIDE SEQUENCE</scope>
    <source>
        <strain evidence="2">Hildebrandi</strain>
    </source>
</reference>
<feature type="region of interest" description="Disordered" evidence="1">
    <location>
        <begin position="1"/>
        <end position="20"/>
    </location>
</feature>
<proteinExistence type="predicted"/>
<evidence type="ECO:0000256" key="1">
    <source>
        <dbReference type="SAM" id="MobiDB-lite"/>
    </source>
</evidence>
<keyword evidence="3" id="KW-1185">Reference proteome</keyword>
<dbReference type="Proteomes" id="UP000693970">
    <property type="component" value="Unassembled WGS sequence"/>
</dbReference>
<name>A0A9K3KZZ5_9STRA</name>
<evidence type="ECO:0000313" key="2">
    <source>
        <dbReference type="EMBL" id="KAG7352762.1"/>
    </source>
</evidence>
<evidence type="ECO:0008006" key="4">
    <source>
        <dbReference type="Google" id="ProtNLM"/>
    </source>
</evidence>
<dbReference type="AlphaFoldDB" id="A0A9K3KZZ5"/>
<evidence type="ECO:0000313" key="3">
    <source>
        <dbReference type="Proteomes" id="UP000693970"/>
    </source>
</evidence>
<comment type="caution">
    <text evidence="2">The sequence shown here is derived from an EMBL/GenBank/DDBJ whole genome shotgun (WGS) entry which is preliminary data.</text>
</comment>
<feature type="compositionally biased region" description="Low complexity" evidence="1">
    <location>
        <begin position="1"/>
        <end position="11"/>
    </location>
</feature>
<gene>
    <name evidence="2" type="ORF">IV203_008810</name>
</gene>
<organism evidence="2 3">
    <name type="scientific">Nitzschia inconspicua</name>
    <dbReference type="NCBI Taxonomy" id="303405"/>
    <lineage>
        <taxon>Eukaryota</taxon>
        <taxon>Sar</taxon>
        <taxon>Stramenopiles</taxon>
        <taxon>Ochrophyta</taxon>
        <taxon>Bacillariophyta</taxon>
        <taxon>Bacillariophyceae</taxon>
        <taxon>Bacillariophycidae</taxon>
        <taxon>Bacillariales</taxon>
        <taxon>Bacillariaceae</taxon>
        <taxon>Nitzschia</taxon>
    </lineage>
</organism>
<dbReference type="EMBL" id="JAGRRH010000017">
    <property type="protein sequence ID" value="KAG7352762.1"/>
    <property type="molecule type" value="Genomic_DNA"/>
</dbReference>
<dbReference type="OrthoDB" id="74240at2759"/>
<protein>
    <recommendedName>
        <fullName evidence="4">Methyltransferase domain-containing protein</fullName>
    </recommendedName>
</protein>
<sequence length="370" mass="42232">MTTSTAITISTSDEDSDSGHPSLNDRVVLLLHWWQHHQESSKPIRLVDLRPSSEQRKRTLSIPTPDSIVVSLPIEFLKARSFELPARHIEFDIVLRIEDILQTEAVLLGVRPGTRKRPANPWKISKILLDSEEDLWMPAAKLGLIATQQNPTFPLPRLWQPDPMVEKILLPLLIQDHKTQHSVEKRQIQHTNQKSGLHILDLASGSGRDVAFLAEELVTAGISDSRVVGIDHRYNEKETIIVRDFWNRRGIKDQTDSLKVDLSNLENLEKLVKWRDVKALFCVRFWKPELVKSIATTSVLPSGTVFGLSHFCKPFRGAPWDFEHPSEKTVLERDELSELFSGAWNILHNEIAMDSDHGRTMIHFVAQKMT</sequence>